<dbReference type="AlphaFoldDB" id="A0A1I4XTF8"/>
<gene>
    <name evidence="1" type="ORF">SAMN05421863_11241</name>
    <name evidence="2" type="ORF">SAMN05421863_11753</name>
</gene>
<evidence type="ECO:0000313" key="3">
    <source>
        <dbReference type="Proteomes" id="UP000183287"/>
    </source>
</evidence>
<dbReference type="EMBL" id="FOUB01000124">
    <property type="protein sequence ID" value="SFN18016.1"/>
    <property type="molecule type" value="Genomic_DNA"/>
</dbReference>
<sequence>MQRLWHAQYNAYFDENNQLCQKRDQAKLVDILKKAS</sequence>
<proteinExistence type="predicted"/>
<dbReference type="EMBL" id="FOUB01000175">
    <property type="protein sequence ID" value="SFN28683.1"/>
    <property type="molecule type" value="Genomic_DNA"/>
</dbReference>
<accession>A0A1I4XTF8</accession>
<dbReference type="Proteomes" id="UP000183287">
    <property type="component" value="Unassembled WGS sequence"/>
</dbReference>
<keyword evidence="3" id="KW-1185">Reference proteome</keyword>
<evidence type="ECO:0000313" key="1">
    <source>
        <dbReference type="EMBL" id="SFN18016.1"/>
    </source>
</evidence>
<name>A0A1I4XTF8_9PROT</name>
<protein>
    <submittedName>
        <fullName evidence="2">Uncharacterized protein</fullName>
    </submittedName>
</protein>
<evidence type="ECO:0000313" key="2">
    <source>
        <dbReference type="EMBL" id="SFN28683.1"/>
    </source>
</evidence>
<reference evidence="2" key="1">
    <citation type="submission" date="2016-10" db="EMBL/GenBank/DDBJ databases">
        <authorList>
            <person name="de Groot N.N."/>
        </authorList>
    </citation>
    <scope>NUCLEOTIDE SEQUENCE [LARGE SCALE GENOMIC DNA]</scope>
    <source>
        <strain evidence="2">Nm44</strain>
    </source>
</reference>
<reference evidence="3" key="2">
    <citation type="submission" date="2016-10" db="EMBL/GenBank/DDBJ databases">
        <authorList>
            <person name="Varghese N."/>
            <person name="Submissions S."/>
        </authorList>
    </citation>
    <scope>NUCLEOTIDE SEQUENCE [LARGE SCALE GENOMIC DNA]</scope>
    <source>
        <strain evidence="3">Nm44</strain>
    </source>
</reference>
<organism evidence="2 3">
    <name type="scientific">Nitrosomonas communis</name>
    <dbReference type="NCBI Taxonomy" id="44574"/>
    <lineage>
        <taxon>Bacteria</taxon>
        <taxon>Pseudomonadati</taxon>
        <taxon>Pseudomonadota</taxon>
        <taxon>Betaproteobacteria</taxon>
        <taxon>Nitrosomonadales</taxon>
        <taxon>Nitrosomonadaceae</taxon>
        <taxon>Nitrosomonas</taxon>
    </lineage>
</organism>